<dbReference type="EMBL" id="FMCW01000021">
    <property type="protein sequence ID" value="SCF02911.1"/>
    <property type="molecule type" value="Genomic_DNA"/>
</dbReference>
<proteinExistence type="predicted"/>
<evidence type="ECO:0000259" key="2">
    <source>
        <dbReference type="Pfam" id="PF04149"/>
    </source>
</evidence>
<evidence type="ECO:0000256" key="1">
    <source>
        <dbReference type="SAM" id="MobiDB-lite"/>
    </source>
</evidence>
<protein>
    <recommendedName>
        <fullName evidence="2">DUF397 domain-containing protein</fullName>
    </recommendedName>
</protein>
<feature type="domain" description="DUF397" evidence="2">
    <location>
        <begin position="7"/>
        <end position="60"/>
    </location>
</feature>
<dbReference type="InterPro" id="IPR007278">
    <property type="entry name" value="DUF397"/>
</dbReference>
<feature type="region of interest" description="Disordered" evidence="1">
    <location>
        <begin position="1"/>
        <end position="21"/>
    </location>
</feature>
<evidence type="ECO:0000313" key="3">
    <source>
        <dbReference type="EMBL" id="SCF02911.1"/>
    </source>
</evidence>
<evidence type="ECO:0000313" key="4">
    <source>
        <dbReference type="Proteomes" id="UP000199375"/>
    </source>
</evidence>
<dbReference type="RefSeq" id="WP_091283012.1">
    <property type="nucleotide sequence ID" value="NZ_FMCW01000021.1"/>
</dbReference>
<accession>A0A1C4X3Y8</accession>
<reference evidence="3 4" key="1">
    <citation type="submission" date="2016-06" db="EMBL/GenBank/DDBJ databases">
        <authorList>
            <person name="Kjaerup R.B."/>
            <person name="Dalgaard T.S."/>
            <person name="Juul-Madsen H.R."/>
        </authorList>
    </citation>
    <scope>NUCLEOTIDE SEQUENCE [LARGE SCALE GENOMIC DNA]</scope>
    <source>
        <strain evidence="3 4">DSM 45626</strain>
    </source>
</reference>
<organism evidence="3 4">
    <name type="scientific">Micromonospora haikouensis</name>
    <dbReference type="NCBI Taxonomy" id="686309"/>
    <lineage>
        <taxon>Bacteria</taxon>
        <taxon>Bacillati</taxon>
        <taxon>Actinomycetota</taxon>
        <taxon>Actinomycetes</taxon>
        <taxon>Micromonosporales</taxon>
        <taxon>Micromonosporaceae</taxon>
        <taxon>Micromonospora</taxon>
    </lineage>
</organism>
<name>A0A1C4X3Y8_9ACTN</name>
<dbReference type="Pfam" id="PF04149">
    <property type="entry name" value="DUF397"/>
    <property type="match status" value="1"/>
</dbReference>
<dbReference type="AlphaFoldDB" id="A0A1C4X3Y8"/>
<gene>
    <name evidence="3" type="ORF">GA0070558_12181</name>
</gene>
<dbReference type="Proteomes" id="UP000199375">
    <property type="component" value="Unassembled WGS sequence"/>
</dbReference>
<sequence length="64" mass="6690">MDDLIGARWRKSTRSSSNGGACVEVADNLPGVVGVRDSKDPAGPALAFGPVAWRAFVAHVPERA</sequence>